<reference evidence="3" key="1">
    <citation type="submission" date="2017-08" db="EMBL/GenBank/DDBJ databases">
        <title>Direct submision.</title>
        <authorList>
            <person name="Kim S.-J."/>
            <person name="Rhee S.-K."/>
        </authorList>
    </citation>
    <scope>NUCLEOTIDE SEQUENCE [LARGE SCALE GENOMIC DNA]</scope>
    <source>
        <strain evidence="3">GI5</strain>
    </source>
</reference>
<protein>
    <submittedName>
        <fullName evidence="2">Uncharacterized protein</fullName>
    </submittedName>
</protein>
<keyword evidence="1" id="KW-0812">Transmembrane</keyword>
<feature type="transmembrane region" description="Helical" evidence="1">
    <location>
        <begin position="30"/>
        <end position="49"/>
    </location>
</feature>
<proteinExistence type="predicted"/>
<keyword evidence="3" id="KW-1185">Reference proteome</keyword>
<dbReference type="EMBL" id="CP022684">
    <property type="protein sequence ID" value="AUM14724.1"/>
    <property type="molecule type" value="Genomic_DNA"/>
</dbReference>
<dbReference type="Proteomes" id="UP000235116">
    <property type="component" value="Chromosome"/>
</dbReference>
<dbReference type="AlphaFoldDB" id="A0A2K9LV33"/>
<keyword evidence="1" id="KW-1133">Transmembrane helix</keyword>
<evidence type="ECO:0000313" key="2">
    <source>
        <dbReference type="EMBL" id="AUM14724.1"/>
    </source>
</evidence>
<evidence type="ECO:0000256" key="1">
    <source>
        <dbReference type="SAM" id="Phobius"/>
    </source>
</evidence>
<name>A0A2K9LV33_9GAMM</name>
<gene>
    <name evidence="2" type="ORF">Kalk_20830</name>
</gene>
<organism evidence="2 3">
    <name type="scientific">Ketobacter alkanivorans</name>
    <dbReference type="NCBI Taxonomy" id="1917421"/>
    <lineage>
        <taxon>Bacteria</taxon>
        <taxon>Pseudomonadati</taxon>
        <taxon>Pseudomonadota</taxon>
        <taxon>Gammaproteobacteria</taxon>
        <taxon>Pseudomonadales</taxon>
        <taxon>Ketobacteraceae</taxon>
        <taxon>Ketobacter</taxon>
    </lineage>
</organism>
<keyword evidence="1" id="KW-0472">Membrane</keyword>
<sequence>MDIIFDLIVRIIMKLSIGSMFDDQITESDFVGWAIVVFLVYIFLSNLAYRIRRRRSYNKEDRAKSMKKKGEK</sequence>
<dbReference type="KEGG" id="kak:Kalk_20830"/>
<accession>A0A2K9LV33</accession>
<evidence type="ECO:0000313" key="3">
    <source>
        <dbReference type="Proteomes" id="UP000235116"/>
    </source>
</evidence>